<name>A0ABW8C3I6_9ACTN</name>
<sequence length="118" mass="13086">MSAETWEQKWAEDKRRVAAEEDAVMAASGLTFTDERMTASTAAGSFVGTYAQAQENGMKVGEISEVMPGRRFLVLSVVFHYYDRFDGLPPGVSSDERAEWNFTVRLAEIAQDVESPAE</sequence>
<evidence type="ECO:0000313" key="1">
    <source>
        <dbReference type="EMBL" id="MFI9100978.1"/>
    </source>
</evidence>
<dbReference type="RefSeq" id="WP_399646850.1">
    <property type="nucleotide sequence ID" value="NZ_JBITYG010000002.1"/>
</dbReference>
<reference evidence="1 3" key="1">
    <citation type="submission" date="2024-10" db="EMBL/GenBank/DDBJ databases">
        <title>The Natural Products Discovery Center: Release of the First 8490 Sequenced Strains for Exploring Actinobacteria Biosynthetic Diversity.</title>
        <authorList>
            <person name="Kalkreuter E."/>
            <person name="Kautsar S.A."/>
            <person name="Yang D."/>
            <person name="Bader C.D."/>
            <person name="Teijaro C.N."/>
            <person name="Fluegel L."/>
            <person name="Davis C.M."/>
            <person name="Simpson J.R."/>
            <person name="Lauterbach L."/>
            <person name="Steele A.D."/>
            <person name="Gui C."/>
            <person name="Meng S."/>
            <person name="Li G."/>
            <person name="Viehrig K."/>
            <person name="Ye F."/>
            <person name="Su P."/>
            <person name="Kiefer A.F."/>
            <person name="Nichols A."/>
            <person name="Cepeda A.J."/>
            <person name="Yan W."/>
            <person name="Fan B."/>
            <person name="Jiang Y."/>
            <person name="Adhikari A."/>
            <person name="Zheng C.-J."/>
            <person name="Schuster L."/>
            <person name="Cowan T.M."/>
            <person name="Smanski M.J."/>
            <person name="Chevrette M.G."/>
            <person name="De Carvalho L.P.S."/>
            <person name="Shen B."/>
        </authorList>
    </citation>
    <scope>NUCLEOTIDE SEQUENCE [LARGE SCALE GENOMIC DNA]</scope>
    <source>
        <strain evidence="1 3">NPDC053399</strain>
    </source>
</reference>
<dbReference type="EMBL" id="JBITYG010000002">
    <property type="protein sequence ID" value="MFI9100978.1"/>
    <property type="molecule type" value="Genomic_DNA"/>
</dbReference>
<gene>
    <name evidence="1" type="ORF">ACIGXA_10665</name>
    <name evidence="2" type="ORF">ACIGXA_10900</name>
</gene>
<dbReference type="EMBL" id="JBITYG010000002">
    <property type="protein sequence ID" value="MFI9101022.1"/>
    <property type="molecule type" value="Genomic_DNA"/>
</dbReference>
<accession>A0ABW8C3I6</accession>
<keyword evidence="3" id="KW-1185">Reference proteome</keyword>
<comment type="caution">
    <text evidence="1">The sequence shown here is derived from an EMBL/GenBank/DDBJ whole genome shotgun (WGS) entry which is preliminary data.</text>
</comment>
<organism evidence="1 3">
    <name type="scientific">Streptomyces fildesensis</name>
    <dbReference type="NCBI Taxonomy" id="375757"/>
    <lineage>
        <taxon>Bacteria</taxon>
        <taxon>Bacillati</taxon>
        <taxon>Actinomycetota</taxon>
        <taxon>Actinomycetes</taxon>
        <taxon>Kitasatosporales</taxon>
        <taxon>Streptomycetaceae</taxon>
        <taxon>Streptomyces</taxon>
    </lineage>
</organism>
<dbReference type="Proteomes" id="UP001614394">
    <property type="component" value="Unassembled WGS sequence"/>
</dbReference>
<proteinExistence type="predicted"/>
<evidence type="ECO:0000313" key="2">
    <source>
        <dbReference type="EMBL" id="MFI9101022.1"/>
    </source>
</evidence>
<evidence type="ECO:0000313" key="3">
    <source>
        <dbReference type="Proteomes" id="UP001614394"/>
    </source>
</evidence>
<protein>
    <submittedName>
        <fullName evidence="1">Uncharacterized protein</fullName>
    </submittedName>
</protein>